<evidence type="ECO:0000313" key="2">
    <source>
        <dbReference type="EMBL" id="MPC82746.1"/>
    </source>
</evidence>
<dbReference type="AlphaFoldDB" id="A0A5B7IM91"/>
<organism evidence="2 3">
    <name type="scientific">Portunus trituberculatus</name>
    <name type="common">Swimming crab</name>
    <name type="synonym">Neptunus trituberculatus</name>
    <dbReference type="NCBI Taxonomy" id="210409"/>
    <lineage>
        <taxon>Eukaryota</taxon>
        <taxon>Metazoa</taxon>
        <taxon>Ecdysozoa</taxon>
        <taxon>Arthropoda</taxon>
        <taxon>Crustacea</taxon>
        <taxon>Multicrustacea</taxon>
        <taxon>Malacostraca</taxon>
        <taxon>Eumalacostraca</taxon>
        <taxon>Eucarida</taxon>
        <taxon>Decapoda</taxon>
        <taxon>Pleocyemata</taxon>
        <taxon>Brachyura</taxon>
        <taxon>Eubrachyura</taxon>
        <taxon>Portunoidea</taxon>
        <taxon>Portunidae</taxon>
        <taxon>Portuninae</taxon>
        <taxon>Portunus</taxon>
    </lineage>
</organism>
<feature type="region of interest" description="Disordered" evidence="1">
    <location>
        <begin position="1"/>
        <end position="22"/>
    </location>
</feature>
<proteinExistence type="predicted"/>
<reference evidence="2 3" key="1">
    <citation type="submission" date="2019-05" db="EMBL/GenBank/DDBJ databases">
        <title>Another draft genome of Portunus trituberculatus and its Hox gene families provides insights of decapod evolution.</title>
        <authorList>
            <person name="Jeong J.-H."/>
            <person name="Song I."/>
            <person name="Kim S."/>
            <person name="Choi T."/>
            <person name="Kim D."/>
            <person name="Ryu S."/>
            <person name="Kim W."/>
        </authorList>
    </citation>
    <scope>NUCLEOTIDE SEQUENCE [LARGE SCALE GENOMIC DNA]</scope>
    <source>
        <tissue evidence="2">Muscle</tissue>
    </source>
</reference>
<accession>A0A5B7IM91</accession>
<dbReference type="Proteomes" id="UP000324222">
    <property type="component" value="Unassembled WGS sequence"/>
</dbReference>
<keyword evidence="3" id="KW-1185">Reference proteome</keyword>
<evidence type="ECO:0000256" key="1">
    <source>
        <dbReference type="SAM" id="MobiDB-lite"/>
    </source>
</evidence>
<protein>
    <submittedName>
        <fullName evidence="2">Uncharacterized protein</fullName>
    </submittedName>
</protein>
<dbReference type="EMBL" id="VSRR010060610">
    <property type="protein sequence ID" value="MPC82746.1"/>
    <property type="molecule type" value="Genomic_DNA"/>
</dbReference>
<gene>
    <name evidence="2" type="ORF">E2C01_077428</name>
</gene>
<evidence type="ECO:0000313" key="3">
    <source>
        <dbReference type="Proteomes" id="UP000324222"/>
    </source>
</evidence>
<name>A0A5B7IM91_PORTR</name>
<comment type="caution">
    <text evidence="2">The sequence shown here is derived from an EMBL/GenBank/DDBJ whole genome shotgun (WGS) entry which is preliminary data.</text>
</comment>
<sequence>MRQGIQEAGCSQAAPRVSLSESGTGRAIWFCVSHLPEGLQVSGLSQGTHGEYQEN</sequence>